<proteinExistence type="predicted"/>
<reference evidence="3" key="1">
    <citation type="submission" date="2011-01" db="EMBL/GenBank/DDBJ databases">
        <title>Complete sequence of plasmid3 of Acidobacterium sp. MP5ACTX9.</title>
        <authorList>
            <consortium name="US DOE Joint Genome Institute"/>
            <person name="Lucas S."/>
            <person name="Copeland A."/>
            <person name="Lapidus A."/>
            <person name="Cheng J.-F."/>
            <person name="Goodwin L."/>
            <person name="Pitluck S."/>
            <person name="Teshima H."/>
            <person name="Detter J.C."/>
            <person name="Han C."/>
            <person name="Tapia R."/>
            <person name="Land M."/>
            <person name="Hauser L."/>
            <person name="Kyrpides N."/>
            <person name="Ivanova N."/>
            <person name="Ovchinnikova G."/>
            <person name="Pagani I."/>
            <person name="Rawat S.R."/>
            <person name="Mannisto M."/>
            <person name="Haggblom M.M."/>
            <person name="Woyke T."/>
        </authorList>
    </citation>
    <scope>NUCLEOTIDE SEQUENCE [LARGE SCALE GENOMIC DNA]</scope>
    <source>
        <strain evidence="3">MP5ACTX9</strain>
        <plasmid evidence="3">Plasmid pACIX903</plasmid>
    </source>
</reference>
<dbReference type="Proteomes" id="UP000000343">
    <property type="component" value="Plasmid pACIX903"/>
</dbReference>
<dbReference type="RefSeq" id="WP_013573072.1">
    <property type="nucleotide sequence ID" value="NC_015058.1"/>
</dbReference>
<dbReference type="AlphaFoldDB" id="E8X7B9"/>
<accession>E8X7B9</accession>
<keyword evidence="1" id="KW-0812">Transmembrane</keyword>
<keyword evidence="1" id="KW-0472">Membrane</keyword>
<dbReference type="OrthoDB" id="122989at2"/>
<feature type="transmembrane region" description="Helical" evidence="1">
    <location>
        <begin position="12"/>
        <end position="33"/>
    </location>
</feature>
<dbReference type="EMBL" id="CP002483">
    <property type="protein sequence ID" value="ADW71353.1"/>
    <property type="molecule type" value="Genomic_DNA"/>
</dbReference>
<evidence type="ECO:0000313" key="2">
    <source>
        <dbReference type="EMBL" id="ADW71353.1"/>
    </source>
</evidence>
<geneLocation type="plasmid" evidence="2 3">
    <name>pACIX903</name>
</geneLocation>
<name>E8X7B9_GRATM</name>
<dbReference type="HOGENOM" id="CLU_203343_0_0_0"/>
<keyword evidence="2" id="KW-0614">Plasmid</keyword>
<sequence length="68" mass="7503">MMNSFVSIGIGWFLGFVFGVGCSLVVLYAIYLGGYKKAIEDSMLTPPPENYIRLHLKAERALIPSAVH</sequence>
<evidence type="ECO:0000256" key="1">
    <source>
        <dbReference type="SAM" id="Phobius"/>
    </source>
</evidence>
<organism evidence="3">
    <name type="scientific">Granulicella tundricola (strain ATCC BAA-1859 / DSM 23138 / MP5ACTX9)</name>
    <dbReference type="NCBI Taxonomy" id="1198114"/>
    <lineage>
        <taxon>Bacteria</taxon>
        <taxon>Pseudomonadati</taxon>
        <taxon>Acidobacteriota</taxon>
        <taxon>Terriglobia</taxon>
        <taxon>Terriglobales</taxon>
        <taxon>Acidobacteriaceae</taxon>
        <taxon>Granulicella</taxon>
    </lineage>
</organism>
<keyword evidence="3" id="KW-1185">Reference proteome</keyword>
<evidence type="ECO:0000313" key="3">
    <source>
        <dbReference type="Proteomes" id="UP000000343"/>
    </source>
</evidence>
<keyword evidence="1" id="KW-1133">Transmembrane helix</keyword>
<protein>
    <submittedName>
        <fullName evidence="2">Uncharacterized protein</fullName>
    </submittedName>
</protein>
<gene>
    <name evidence="2" type="ordered locus">AciX9_4402</name>
</gene>
<dbReference type="KEGG" id="acm:AciX9_4402"/>